<dbReference type="InterPro" id="IPR057263">
    <property type="entry name" value="COR-B"/>
</dbReference>
<protein>
    <submittedName>
        <fullName evidence="4">Uncharacterized protein LOC106151839</fullName>
    </submittedName>
</protein>
<dbReference type="SUPFAM" id="SSF47986">
    <property type="entry name" value="DEATH domain"/>
    <property type="match status" value="1"/>
</dbReference>
<dbReference type="Proteomes" id="UP000085678">
    <property type="component" value="Unplaced"/>
</dbReference>
<dbReference type="CDD" id="cd01671">
    <property type="entry name" value="CARD"/>
    <property type="match status" value="1"/>
</dbReference>
<sequence>MWVEAAKNICTKKIEGSENTLGWEVIEDLILQNAPTLWKEKNSKEEKEKTICDILSFLAHRGDIIWFDRSPSLLKVVFHKQEVIVNVLKAVLTHDQGEVSKKLQKSMKITRRKAHIIKEDILNRGIVSKQAMSCLCEPFKLSSTEVDVMTEMMLKLELCYQVQEDESLPSSISFHFPWLLTRVRQPELDTKWPSKAPPDTTQLTLQVLFPYKCPDGLYEKFSVRQHKYLGLMKTMRMDWKDGVYAELRECKMQLTREPHQSNLDPVSQDPDWVISIAVRGSHLSDMWHVLMRGHGDLMDIIKEDWPGLSYDKYLVCPHCVSEDSDHQPPSAAAQNAEEVPTKRKRYCQKTPTLFPGEILDQTIETASKPRQVPCVNTGVFIPADLVYPPHLVMSWQEVLHKQKSSLIENITEYCLKDMLNVFLQEGIITHREYEGLKPQYQTSTTRVVCPEKTAVFLDILKTRGDRAFDLLRKCLTENGQSELVTLLR</sequence>
<evidence type="ECO:0000313" key="3">
    <source>
        <dbReference type="Proteomes" id="UP000085678"/>
    </source>
</evidence>
<evidence type="ECO:0000313" key="4">
    <source>
        <dbReference type="RefSeq" id="XP_013380716.1"/>
    </source>
</evidence>
<reference evidence="4" key="1">
    <citation type="submission" date="2025-08" db="UniProtKB">
        <authorList>
            <consortium name="RefSeq"/>
        </authorList>
    </citation>
    <scope>IDENTIFICATION</scope>
    <source>
        <tissue evidence="4">Gonads</tissue>
    </source>
</reference>
<dbReference type="GO" id="GO:0042981">
    <property type="term" value="P:regulation of apoptotic process"/>
    <property type="evidence" value="ECO:0007669"/>
    <property type="project" value="InterPro"/>
</dbReference>
<dbReference type="RefSeq" id="XP_013380716.1">
    <property type="nucleotide sequence ID" value="XM_013525262.1"/>
</dbReference>
<dbReference type="KEGG" id="lak:106151839"/>
<dbReference type="PROSITE" id="PS50209">
    <property type="entry name" value="CARD"/>
    <property type="match status" value="1"/>
</dbReference>
<dbReference type="Pfam" id="PF25497">
    <property type="entry name" value="COR-B"/>
    <property type="match status" value="1"/>
</dbReference>
<evidence type="ECO:0000256" key="1">
    <source>
        <dbReference type="ARBA" id="ARBA00022737"/>
    </source>
</evidence>
<keyword evidence="3" id="KW-1185">Reference proteome</keyword>
<name>A0A1S3H5H6_LINAN</name>
<dbReference type="AlphaFoldDB" id="A0A1S3H5H6"/>
<dbReference type="InterPro" id="IPR011029">
    <property type="entry name" value="DEATH-like_dom_sf"/>
</dbReference>
<organism evidence="3 4">
    <name type="scientific">Lingula anatina</name>
    <name type="common">Brachiopod</name>
    <name type="synonym">Lingula unguis</name>
    <dbReference type="NCBI Taxonomy" id="7574"/>
    <lineage>
        <taxon>Eukaryota</taxon>
        <taxon>Metazoa</taxon>
        <taxon>Spiralia</taxon>
        <taxon>Lophotrochozoa</taxon>
        <taxon>Brachiopoda</taxon>
        <taxon>Linguliformea</taxon>
        <taxon>Lingulata</taxon>
        <taxon>Lingulida</taxon>
        <taxon>Linguloidea</taxon>
        <taxon>Lingulidae</taxon>
        <taxon>Lingula</taxon>
    </lineage>
</organism>
<gene>
    <name evidence="4" type="primary">LOC106151839</name>
</gene>
<dbReference type="GeneID" id="106151839"/>
<accession>A0A1S3H5H6</accession>
<feature type="domain" description="CARD" evidence="2">
    <location>
        <begin position="391"/>
        <end position="488"/>
    </location>
</feature>
<dbReference type="InterPro" id="IPR001315">
    <property type="entry name" value="CARD"/>
</dbReference>
<keyword evidence="1" id="KW-0677">Repeat</keyword>
<dbReference type="STRING" id="7574.A0A1S3H5H6"/>
<dbReference type="Pfam" id="PF00619">
    <property type="entry name" value="CARD"/>
    <property type="match status" value="1"/>
</dbReference>
<dbReference type="OrthoDB" id="676979at2759"/>
<proteinExistence type="predicted"/>
<dbReference type="Gene3D" id="1.10.533.10">
    <property type="entry name" value="Death Domain, Fas"/>
    <property type="match status" value="1"/>
</dbReference>
<dbReference type="InParanoid" id="A0A1S3H5H6"/>
<evidence type="ECO:0000259" key="2">
    <source>
        <dbReference type="PROSITE" id="PS50209"/>
    </source>
</evidence>